<comment type="caution">
    <text evidence="1">The sequence shown here is derived from an EMBL/GenBank/DDBJ whole genome shotgun (WGS) entry which is preliminary data.</text>
</comment>
<dbReference type="EMBL" id="JAOWKX010000003">
    <property type="protein sequence ID" value="MCV2884443.1"/>
    <property type="molecule type" value="Genomic_DNA"/>
</dbReference>
<accession>A0ABT3A761</accession>
<sequence length="418" mass="47350">MELTKYKYLENYIEVEMPDEFRDFISQYIDQTLSDENPYLCGNEVIVGFALHALNFLKKIRKDKSSSDPVNTLLRLISESHTNGDLPVIYFTNTPEEPRDKILDFNEERGFNYALNKYDRLKESFLSEWTSWLISTLLNHDDVVHPSEHGGGNRFHLISPKEEKLRKVGASTGGGRFFQHSDGTVYTELDSEDALKAKLDELNTDIDTVANRLSKSPEDVVSEVLSGKYTRVDATILKGILNLKTKTYISTPTLLQRSLVKDGFSNEELKRLSNMPIAHIAGPADGEISGFVGEINYPIYLDSDSNIIGTCTNASEGRMKYVGSDVQDAELFEKFLATLRKMEVIEFFLKPGDLLFIPNSCYQNQPNATHGRGELDDGEYKIPVGKGRYSRRMHCRQYASSRRRSALPSLLGPYLESH</sequence>
<gene>
    <name evidence="1" type="ORF">OE749_07030</name>
</gene>
<evidence type="ECO:0000313" key="1">
    <source>
        <dbReference type="EMBL" id="MCV2884443.1"/>
    </source>
</evidence>
<organism evidence="1 2">
    <name type="scientific">Fluctibacter corallii</name>
    <dbReference type="NCBI Taxonomy" id="2984329"/>
    <lineage>
        <taxon>Bacteria</taxon>
        <taxon>Pseudomonadati</taxon>
        <taxon>Pseudomonadota</taxon>
        <taxon>Gammaproteobacteria</taxon>
        <taxon>Alteromonadales</taxon>
        <taxon>Alteromonadaceae</taxon>
        <taxon>Fluctibacter</taxon>
    </lineage>
</organism>
<dbReference type="RefSeq" id="WP_263711704.1">
    <property type="nucleotide sequence ID" value="NZ_JAOWKX010000003.1"/>
</dbReference>
<name>A0ABT3A761_9ALTE</name>
<reference evidence="1 2" key="1">
    <citation type="submission" date="2022-10" db="EMBL/GenBank/DDBJ databases">
        <title>Aestuariibacter sp. AA17 isolated from Montipora capitata coral fragment.</title>
        <authorList>
            <person name="Emsley S.A."/>
            <person name="Pfannmuller K.M."/>
            <person name="Loughran R.M."/>
            <person name="Shlafstein M."/>
            <person name="Papke E."/>
            <person name="Saw J.H."/>
            <person name="Ushijima B."/>
            <person name="Videau P."/>
        </authorList>
    </citation>
    <scope>NUCLEOTIDE SEQUENCE [LARGE SCALE GENOMIC DNA]</scope>
    <source>
        <strain evidence="1 2">AA17</strain>
    </source>
</reference>
<protein>
    <submittedName>
        <fullName evidence="1">Uncharacterized protein</fullName>
    </submittedName>
</protein>
<evidence type="ECO:0000313" key="2">
    <source>
        <dbReference type="Proteomes" id="UP001652504"/>
    </source>
</evidence>
<dbReference type="Proteomes" id="UP001652504">
    <property type="component" value="Unassembled WGS sequence"/>
</dbReference>
<keyword evidence="2" id="KW-1185">Reference proteome</keyword>
<proteinExistence type="predicted"/>